<feature type="compositionally biased region" description="Acidic residues" evidence="1">
    <location>
        <begin position="725"/>
        <end position="735"/>
    </location>
</feature>
<proteinExistence type="predicted"/>
<feature type="compositionally biased region" description="Basic and acidic residues" evidence="1">
    <location>
        <begin position="400"/>
        <end position="412"/>
    </location>
</feature>
<feature type="region of interest" description="Disordered" evidence="1">
    <location>
        <begin position="207"/>
        <end position="226"/>
    </location>
</feature>
<organism evidence="2 3">
    <name type="scientific">Limulus polyphemus</name>
    <name type="common">Atlantic horseshoe crab</name>
    <dbReference type="NCBI Taxonomy" id="6850"/>
    <lineage>
        <taxon>Eukaryota</taxon>
        <taxon>Metazoa</taxon>
        <taxon>Ecdysozoa</taxon>
        <taxon>Arthropoda</taxon>
        <taxon>Chelicerata</taxon>
        <taxon>Merostomata</taxon>
        <taxon>Xiphosura</taxon>
        <taxon>Limulidae</taxon>
        <taxon>Limulus</taxon>
    </lineage>
</organism>
<reference evidence="3" key="1">
    <citation type="submission" date="2025-08" db="UniProtKB">
        <authorList>
            <consortium name="RefSeq"/>
        </authorList>
    </citation>
    <scope>IDENTIFICATION</scope>
    <source>
        <tissue evidence="3">Muscle</tissue>
    </source>
</reference>
<evidence type="ECO:0000313" key="2">
    <source>
        <dbReference type="Proteomes" id="UP000694941"/>
    </source>
</evidence>
<feature type="region of interest" description="Disordered" evidence="1">
    <location>
        <begin position="447"/>
        <end position="466"/>
    </location>
</feature>
<feature type="compositionally biased region" description="Basic and acidic residues" evidence="1">
    <location>
        <begin position="62"/>
        <end position="80"/>
    </location>
</feature>
<feature type="compositionally biased region" description="Polar residues" evidence="1">
    <location>
        <begin position="363"/>
        <end position="377"/>
    </location>
</feature>
<feature type="compositionally biased region" description="Basic and acidic residues" evidence="1">
    <location>
        <begin position="591"/>
        <end position="601"/>
    </location>
</feature>
<feature type="compositionally biased region" description="Low complexity" evidence="1">
    <location>
        <begin position="661"/>
        <end position="674"/>
    </location>
</feature>
<accession>A0ABM1TA15</accession>
<evidence type="ECO:0000313" key="3">
    <source>
        <dbReference type="RefSeq" id="XP_022252721.1"/>
    </source>
</evidence>
<feature type="compositionally biased region" description="Polar residues" evidence="1">
    <location>
        <begin position="611"/>
        <end position="645"/>
    </location>
</feature>
<feature type="compositionally biased region" description="Polar residues" evidence="1">
    <location>
        <begin position="387"/>
        <end position="399"/>
    </location>
</feature>
<gene>
    <name evidence="3" type="primary">LOC106468661</name>
</gene>
<protein>
    <submittedName>
        <fullName evidence="3">Anillin-like isoform X1</fullName>
    </submittedName>
</protein>
<feature type="compositionally biased region" description="Basic and acidic residues" evidence="1">
    <location>
        <begin position="685"/>
        <end position="699"/>
    </location>
</feature>
<dbReference type="RefSeq" id="XP_022252721.1">
    <property type="nucleotide sequence ID" value="XM_022397013.1"/>
</dbReference>
<feature type="compositionally biased region" description="Polar residues" evidence="1">
    <location>
        <begin position="456"/>
        <end position="466"/>
    </location>
</feature>
<keyword evidence="2" id="KW-1185">Reference proteome</keyword>
<feature type="region of interest" description="Disordered" evidence="1">
    <location>
        <begin position="26"/>
        <end position="104"/>
    </location>
</feature>
<feature type="region of interest" description="Disordered" evidence="1">
    <location>
        <begin position="243"/>
        <end position="289"/>
    </location>
</feature>
<feature type="compositionally biased region" description="Low complexity" evidence="1">
    <location>
        <begin position="531"/>
        <end position="561"/>
    </location>
</feature>
<dbReference type="GeneID" id="106468661"/>
<dbReference type="Proteomes" id="UP000694941">
    <property type="component" value="Unplaced"/>
</dbReference>
<evidence type="ECO:0000256" key="1">
    <source>
        <dbReference type="SAM" id="MobiDB-lite"/>
    </source>
</evidence>
<feature type="compositionally biased region" description="Acidic residues" evidence="1">
    <location>
        <begin position="700"/>
        <end position="709"/>
    </location>
</feature>
<name>A0ABM1TA15_LIMPO</name>
<feature type="region of interest" description="Disordered" evidence="1">
    <location>
        <begin position="725"/>
        <end position="773"/>
    </location>
</feature>
<feature type="compositionally biased region" description="Polar residues" evidence="1">
    <location>
        <begin position="566"/>
        <end position="581"/>
    </location>
</feature>
<feature type="compositionally biased region" description="Polar residues" evidence="1">
    <location>
        <begin position="482"/>
        <end position="530"/>
    </location>
</feature>
<feature type="compositionally biased region" description="Polar residues" evidence="1">
    <location>
        <begin position="744"/>
        <end position="765"/>
    </location>
</feature>
<feature type="region of interest" description="Disordered" evidence="1">
    <location>
        <begin position="361"/>
        <end position="442"/>
    </location>
</feature>
<sequence>MESDIDPFTKKLLERTQARRENLNKKIAQMSEANSRKRRTPLTEEIPSSQFLNNDGAVPQDESPKRQCVDSPKEKFENYSKETPAIQVEDVEKENAPQDEGSEEFAVSDTLQGVRGLAALRRKKLESECMEVDSQPSSVVPVQFVAEHEVAIPSVSSHPSASSRSARLAALANQINNWEDDDSYHFPSKRFGDNITTFMKPVDETNANNTTNFSSSKTVTNSNSTNNTKLVTEKSCMAKNGATSSTTLIPNVNTTNASLDQNNKSASLPWSKTSPSKAGKVSGGGQNPNTHSSGFAIFNSKAGVQEVGKRKTVQKHEQQVRKVEIWDRAVISALEAQGFTKSPSASKINYNFNKENKAVIKEQTIQENTSKIPNNEKTIGEKPPTPSFKSSASLVLSKNTEVDSQRSEDGKLKCPPKPLPTSSQPSQEPKKNIDPSDLPLSARRALFEKAMRDGNSKAQQELSNPETLSVAARAALFDKSMSKASQPVKSTVTSSRPATSMTQSKQVSQPTLQTTKAVSTSETATKPNSPVKSVLSTSSTNSNKSSLVESPTSSASSLASPGKNVGMNTRQVQEQLLQKAQNDWRGNEISAKTKEERRREMTALMNRWERASSSSTCSETTNVDNPNKLTDTNKPQFLPSESSDVGNDVPDDVFQAEDLNSSESEASDIISEPENVPGPATSTCHFREPEENTCEKMNQEEDDDDEADLTGEAAAVCAEIDELLDEALDEEDEKEKEEKEFGTFDTNVSEKQVSVHQNGDSSSYTPQPPPKKTCAVTCTNFSL</sequence>
<feature type="compositionally biased region" description="Polar residues" evidence="1">
    <location>
        <begin position="243"/>
        <end position="276"/>
    </location>
</feature>
<feature type="region of interest" description="Disordered" evidence="1">
    <location>
        <begin position="478"/>
        <end position="712"/>
    </location>
</feature>